<dbReference type="Proteomes" id="UP001595613">
    <property type="component" value="Unassembled WGS sequence"/>
</dbReference>
<sequence length="109" mass="11920">MLKSTALAFAIFLLPVASYAPERGLSAAGLFRICGAPEPTWIGVCYGYALAVAEMFDTAGTRFCIVDVEPEKVVEAIRKTLYGQTDLHFMPAYRAIVSALDDHFPCRVD</sequence>
<accession>A0ABV7X2U9</accession>
<dbReference type="InterPro" id="IPR041238">
    <property type="entry name" value="Rap1a"/>
</dbReference>
<proteinExistence type="predicted"/>
<evidence type="ECO:0000313" key="3">
    <source>
        <dbReference type="EMBL" id="MFC3705136.1"/>
    </source>
</evidence>
<name>A0ABV7X2U9_9HYPH</name>
<keyword evidence="1" id="KW-0732">Signal</keyword>
<evidence type="ECO:0000256" key="1">
    <source>
        <dbReference type="SAM" id="SignalP"/>
    </source>
</evidence>
<gene>
    <name evidence="3" type="ORF">ACFOOL_10245</name>
</gene>
<dbReference type="Pfam" id="PF18602">
    <property type="entry name" value="Rap1a"/>
    <property type="match status" value="1"/>
</dbReference>
<feature type="chain" id="PRO_5046359245" evidence="1">
    <location>
        <begin position="21"/>
        <end position="109"/>
    </location>
</feature>
<dbReference type="RefSeq" id="WP_380096862.1">
    <property type="nucleotide sequence ID" value="NZ_JBHRYD010000007.1"/>
</dbReference>
<keyword evidence="4" id="KW-1185">Reference proteome</keyword>
<protein>
    <submittedName>
        <fullName evidence="3">Rap1a/Tai family immunity protein</fullName>
    </submittedName>
</protein>
<evidence type="ECO:0000313" key="4">
    <source>
        <dbReference type="Proteomes" id="UP001595613"/>
    </source>
</evidence>
<organism evidence="3 4">
    <name type="scientific">Devosia honganensis</name>
    <dbReference type="NCBI Taxonomy" id="1610527"/>
    <lineage>
        <taxon>Bacteria</taxon>
        <taxon>Pseudomonadati</taxon>
        <taxon>Pseudomonadota</taxon>
        <taxon>Alphaproteobacteria</taxon>
        <taxon>Hyphomicrobiales</taxon>
        <taxon>Devosiaceae</taxon>
        <taxon>Devosia</taxon>
    </lineage>
</organism>
<feature type="signal peptide" evidence="1">
    <location>
        <begin position="1"/>
        <end position="20"/>
    </location>
</feature>
<dbReference type="EMBL" id="JBHRYD010000007">
    <property type="protein sequence ID" value="MFC3705136.1"/>
    <property type="molecule type" value="Genomic_DNA"/>
</dbReference>
<feature type="domain" description="Rap1a immunity protein" evidence="2">
    <location>
        <begin position="30"/>
        <end position="106"/>
    </location>
</feature>
<reference evidence="4" key="1">
    <citation type="journal article" date="2019" name="Int. J. Syst. Evol. Microbiol.">
        <title>The Global Catalogue of Microorganisms (GCM) 10K type strain sequencing project: providing services to taxonomists for standard genome sequencing and annotation.</title>
        <authorList>
            <consortium name="The Broad Institute Genomics Platform"/>
            <consortium name="The Broad Institute Genome Sequencing Center for Infectious Disease"/>
            <person name="Wu L."/>
            <person name="Ma J."/>
        </authorList>
    </citation>
    <scope>NUCLEOTIDE SEQUENCE [LARGE SCALE GENOMIC DNA]</scope>
    <source>
        <strain evidence="4">KCTC 42281</strain>
    </source>
</reference>
<comment type="caution">
    <text evidence="3">The sequence shown here is derived from an EMBL/GenBank/DDBJ whole genome shotgun (WGS) entry which is preliminary data.</text>
</comment>
<evidence type="ECO:0000259" key="2">
    <source>
        <dbReference type="Pfam" id="PF18602"/>
    </source>
</evidence>